<evidence type="ECO:0000256" key="12">
    <source>
        <dbReference type="ARBA" id="ARBA00023306"/>
    </source>
</evidence>
<keyword evidence="5" id="KW-0132">Cell division</keyword>
<feature type="transmembrane region" description="Helical" evidence="15">
    <location>
        <begin position="357"/>
        <end position="379"/>
    </location>
</feature>
<dbReference type="EMBL" id="NIDN02000039">
    <property type="protein sequence ID" value="RLL99076.1"/>
    <property type="molecule type" value="Genomic_DNA"/>
</dbReference>
<evidence type="ECO:0000256" key="5">
    <source>
        <dbReference type="ARBA" id="ARBA00022618"/>
    </source>
</evidence>
<evidence type="ECO:0000256" key="7">
    <source>
        <dbReference type="ARBA" id="ARBA00022776"/>
    </source>
</evidence>
<keyword evidence="4" id="KW-0158">Chromosome</keyword>
<accession>A0A421DA98</accession>
<feature type="transmembrane region" description="Helical" evidence="15">
    <location>
        <begin position="122"/>
        <end position="140"/>
    </location>
</feature>
<keyword evidence="6 15" id="KW-0812">Transmembrane</keyword>
<comment type="subcellular location">
    <subcellularLocation>
        <location evidence="3">Chromosome</location>
        <location evidence="3">Centromere</location>
        <location evidence="3">Kinetochore</location>
    </subcellularLocation>
    <subcellularLocation>
        <location evidence="2">Membrane</location>
        <topology evidence="2">Multi-pass membrane protein</topology>
    </subcellularLocation>
    <subcellularLocation>
        <location evidence="1">Nucleus</location>
    </subcellularLocation>
</comment>
<evidence type="ECO:0000256" key="2">
    <source>
        <dbReference type="ARBA" id="ARBA00004141"/>
    </source>
</evidence>
<keyword evidence="7" id="KW-0498">Mitosis</keyword>
<evidence type="ECO:0000256" key="13">
    <source>
        <dbReference type="ARBA" id="ARBA00023328"/>
    </source>
</evidence>
<dbReference type="GO" id="GO:0007166">
    <property type="term" value="P:cell surface receptor signaling pathway"/>
    <property type="evidence" value="ECO:0007669"/>
    <property type="project" value="InterPro"/>
</dbReference>
<dbReference type="InterPro" id="IPR017981">
    <property type="entry name" value="GPCR_2-like_7TM"/>
</dbReference>
<evidence type="ECO:0000256" key="6">
    <source>
        <dbReference type="ARBA" id="ARBA00022692"/>
    </source>
</evidence>
<evidence type="ECO:0000256" key="11">
    <source>
        <dbReference type="ARBA" id="ARBA00023242"/>
    </source>
</evidence>
<dbReference type="Pfam" id="PF03980">
    <property type="entry name" value="Nnf1"/>
    <property type="match status" value="1"/>
</dbReference>
<reference evidence="17 18" key="1">
    <citation type="submission" date="2018-08" db="EMBL/GenBank/DDBJ databases">
        <title>Draft genome sequences of two Aspergillus turcosus clinical strains isolated from bronchoalveolar lavage fluid: one azole-susceptible and the other azole-resistant.</title>
        <authorList>
            <person name="Parent-Michaud M."/>
            <person name="Dufresne P.J."/>
            <person name="Fournier E."/>
            <person name="Martineau C."/>
            <person name="Moreira S."/>
            <person name="Perkins V."/>
            <person name="De Repentigny L."/>
            <person name="Dufresne S.F."/>
        </authorList>
    </citation>
    <scope>NUCLEOTIDE SEQUENCE [LARGE SCALE GENOMIC DNA]</scope>
    <source>
        <strain evidence="17">HMR AF 1038</strain>
    </source>
</reference>
<comment type="caution">
    <text evidence="17">The sequence shown here is derived from an EMBL/GenBank/DDBJ whole genome shotgun (WGS) entry which is preliminary data.</text>
</comment>
<dbReference type="GO" id="GO:0005634">
    <property type="term" value="C:nucleus"/>
    <property type="evidence" value="ECO:0007669"/>
    <property type="project" value="UniProtKB-SubCell"/>
</dbReference>
<organism evidence="17 18">
    <name type="scientific">Aspergillus turcosus</name>
    <dbReference type="NCBI Taxonomy" id="1245748"/>
    <lineage>
        <taxon>Eukaryota</taxon>
        <taxon>Fungi</taxon>
        <taxon>Dikarya</taxon>
        <taxon>Ascomycota</taxon>
        <taxon>Pezizomycotina</taxon>
        <taxon>Eurotiomycetes</taxon>
        <taxon>Eurotiomycetidae</taxon>
        <taxon>Eurotiales</taxon>
        <taxon>Aspergillaceae</taxon>
        <taxon>Aspergillus</taxon>
        <taxon>Aspergillus subgen. Fumigati</taxon>
    </lineage>
</organism>
<evidence type="ECO:0000256" key="3">
    <source>
        <dbReference type="ARBA" id="ARBA00004629"/>
    </source>
</evidence>
<dbReference type="GO" id="GO:0000444">
    <property type="term" value="C:MIS12/MIND type complex"/>
    <property type="evidence" value="ECO:0007669"/>
    <property type="project" value="InterPro"/>
</dbReference>
<feature type="transmembrane region" description="Helical" evidence="15">
    <location>
        <begin position="164"/>
        <end position="186"/>
    </location>
</feature>
<feature type="domain" description="G-protein coupled receptors family 2 profile 2" evidence="16">
    <location>
        <begin position="11"/>
        <end position="197"/>
    </location>
</feature>
<dbReference type="GO" id="GO:0051301">
    <property type="term" value="P:cell division"/>
    <property type="evidence" value="ECO:0007669"/>
    <property type="project" value="UniProtKB-KW"/>
</dbReference>
<proteinExistence type="predicted"/>
<keyword evidence="18" id="KW-1185">Reference proteome</keyword>
<keyword evidence="13" id="KW-0137">Centromere</keyword>
<feature type="region of interest" description="Disordered" evidence="14">
    <location>
        <begin position="408"/>
        <end position="438"/>
    </location>
</feature>
<dbReference type="STRING" id="1245748.A0A421DA98"/>
<dbReference type="GO" id="GO:0004930">
    <property type="term" value="F:G protein-coupled receptor activity"/>
    <property type="evidence" value="ECO:0007669"/>
    <property type="project" value="TreeGrafter"/>
</dbReference>
<protein>
    <recommendedName>
        <fullName evidence="16">G-protein coupled receptors family 2 profile 2 domain-containing protein</fullName>
    </recommendedName>
</protein>
<sequence length="630" mass="71099">MSLTQRELFALSTTERICSTVSLIGTSVIVVSFLASSSFRKPINRLVFYASWGNIMANVATMISHSGIDYGTSSCLCQFQAFLIQWFMPADALWTLAMACNVYLTFFHKYDAEQLRQLEWKYLLFCYGLPFIPAFVYFFIETEARGRIYGSAILWCWVALPWDFLRIAVFYGPVWFVISLTFAIYLRAGRVIFQKRRQLAEAGCSDSSGDIDSPMDPAFPKKTEIHVTSEITHTGSEFDRLNRLIIASASYIPHRYLSPYSPYTVTIEGGSASGNNDNVPMQTLRRSQHDPYAQRRAAAKDVNSAAWAYTKYAILFFIALLVTWVPSTINRLYSLIYPSNFNFAMNYTSSFVLPLQGFWNSIIYVSISWPAFKAAFANIKLRNRNSLHRASLQDHNKKNRLEVKMAEETQSTHVNQPQQAASPSPPPPAPVPITPGPRASRLQQVFGQALARTLRANSYANFSGCFPTPAKHVPASLESVWRQLNAKLEESAKAEFDDIIHERDAVRHLNELDRLVGEARHRRDNGQGESRVAPHTLTPDELYRAHLTPYLQEAQSSLDARIRATESENAELAQHIQGQRAEIERLLSGLEAIVADVEGAAAAASHFSKENDLRQEAFKMDEEVKDRSEI</sequence>
<dbReference type="Proteomes" id="UP000215289">
    <property type="component" value="Unassembled WGS sequence"/>
</dbReference>
<dbReference type="AlphaFoldDB" id="A0A421DA98"/>
<dbReference type="InterPro" id="IPR007128">
    <property type="entry name" value="PMF1/Nnf1"/>
</dbReference>
<feature type="transmembrane region" description="Helical" evidence="15">
    <location>
        <begin position="20"/>
        <end position="39"/>
    </location>
</feature>
<dbReference type="Gene3D" id="1.20.1070.10">
    <property type="entry name" value="Rhodopsin 7-helix transmembrane proteins"/>
    <property type="match status" value="1"/>
</dbReference>
<keyword evidence="9 15" id="KW-1133">Transmembrane helix</keyword>
<keyword evidence="8" id="KW-0995">Kinetochore</keyword>
<evidence type="ECO:0000256" key="1">
    <source>
        <dbReference type="ARBA" id="ARBA00004123"/>
    </source>
</evidence>
<gene>
    <name evidence="17" type="ORF">CFD26_107167</name>
</gene>
<dbReference type="GO" id="GO:0007189">
    <property type="term" value="P:adenylate cyclase-activating G protein-coupled receptor signaling pathway"/>
    <property type="evidence" value="ECO:0007669"/>
    <property type="project" value="TreeGrafter"/>
</dbReference>
<feature type="transmembrane region" description="Helical" evidence="15">
    <location>
        <begin position="92"/>
        <end position="110"/>
    </location>
</feature>
<feature type="transmembrane region" description="Helical" evidence="15">
    <location>
        <begin position="312"/>
        <end position="337"/>
    </location>
</feature>
<keyword evidence="12" id="KW-0131">Cell cycle</keyword>
<evidence type="ECO:0000313" key="18">
    <source>
        <dbReference type="Proteomes" id="UP000215289"/>
    </source>
</evidence>
<evidence type="ECO:0000256" key="10">
    <source>
        <dbReference type="ARBA" id="ARBA00023136"/>
    </source>
</evidence>
<feature type="transmembrane region" description="Helical" evidence="15">
    <location>
        <begin position="46"/>
        <end position="64"/>
    </location>
</feature>
<dbReference type="PANTHER" id="PTHR23112:SF0">
    <property type="entry name" value="TRANSMEMBRANE PROTEIN 116"/>
    <property type="match status" value="1"/>
</dbReference>
<evidence type="ECO:0000256" key="8">
    <source>
        <dbReference type="ARBA" id="ARBA00022838"/>
    </source>
</evidence>
<evidence type="ECO:0000256" key="14">
    <source>
        <dbReference type="SAM" id="MobiDB-lite"/>
    </source>
</evidence>
<dbReference type="GO" id="GO:0005886">
    <property type="term" value="C:plasma membrane"/>
    <property type="evidence" value="ECO:0007669"/>
    <property type="project" value="TreeGrafter"/>
</dbReference>
<evidence type="ECO:0000259" key="16">
    <source>
        <dbReference type="PROSITE" id="PS50261"/>
    </source>
</evidence>
<dbReference type="SUPFAM" id="SSF81321">
    <property type="entry name" value="Family A G protein-coupled receptor-like"/>
    <property type="match status" value="1"/>
</dbReference>
<evidence type="ECO:0000256" key="15">
    <source>
        <dbReference type="SAM" id="Phobius"/>
    </source>
</evidence>
<keyword evidence="10 15" id="KW-0472">Membrane</keyword>
<dbReference type="PANTHER" id="PTHR23112">
    <property type="entry name" value="G PROTEIN-COUPLED RECEPTOR 157-RELATED"/>
    <property type="match status" value="1"/>
</dbReference>
<name>A0A421DA98_9EURO</name>
<evidence type="ECO:0000256" key="9">
    <source>
        <dbReference type="ARBA" id="ARBA00022989"/>
    </source>
</evidence>
<feature type="compositionally biased region" description="Pro residues" evidence="14">
    <location>
        <begin position="423"/>
        <end position="435"/>
    </location>
</feature>
<evidence type="ECO:0000313" key="17">
    <source>
        <dbReference type="EMBL" id="RLL99076.1"/>
    </source>
</evidence>
<dbReference type="Pfam" id="PF05462">
    <property type="entry name" value="Dicty_CAR"/>
    <property type="match status" value="1"/>
</dbReference>
<keyword evidence="11" id="KW-0539">Nucleus</keyword>
<dbReference type="PROSITE" id="PS50261">
    <property type="entry name" value="G_PROTEIN_RECEP_F2_4"/>
    <property type="match status" value="1"/>
</dbReference>
<evidence type="ECO:0000256" key="4">
    <source>
        <dbReference type="ARBA" id="ARBA00022454"/>
    </source>
</evidence>
<dbReference type="OrthoDB" id="18453at2759"/>